<keyword evidence="8" id="KW-0010">Activator</keyword>
<dbReference type="PANTHER" id="PTHR13104">
    <property type="entry name" value="MED-6-RELATED"/>
    <property type="match status" value="1"/>
</dbReference>
<evidence type="ECO:0000256" key="8">
    <source>
        <dbReference type="RuleBase" id="RU364143"/>
    </source>
</evidence>
<evidence type="ECO:0000313" key="11">
    <source>
        <dbReference type="Proteomes" id="UP000298493"/>
    </source>
</evidence>
<keyword evidence="4 8" id="KW-0805">Transcription regulation</keyword>
<evidence type="ECO:0000313" key="10">
    <source>
        <dbReference type="EMBL" id="TID19928.1"/>
    </source>
</evidence>
<reference evidence="10 11" key="1">
    <citation type="submission" date="2019-04" db="EMBL/GenBank/DDBJ databases">
        <title>High contiguity whole genome sequence and gene annotation resource for two Venturia nashicola isolates.</title>
        <authorList>
            <person name="Prokchorchik M."/>
            <person name="Won K."/>
            <person name="Lee Y."/>
            <person name="Choi E.D."/>
            <person name="Segonzac C."/>
            <person name="Sohn K.H."/>
        </authorList>
    </citation>
    <scope>NUCLEOTIDE SEQUENCE [LARGE SCALE GENOMIC DNA]</scope>
    <source>
        <strain evidence="10 11">PRI2</strain>
    </source>
</reference>
<gene>
    <name evidence="8" type="primary">MED6</name>
    <name evidence="10" type="ORF">E6O75_ATG07388</name>
</gene>
<dbReference type="GO" id="GO:0006357">
    <property type="term" value="P:regulation of transcription by RNA polymerase II"/>
    <property type="evidence" value="ECO:0007669"/>
    <property type="project" value="InterPro"/>
</dbReference>
<dbReference type="GO" id="GO:0003712">
    <property type="term" value="F:transcription coregulator activity"/>
    <property type="evidence" value="ECO:0007669"/>
    <property type="project" value="InterPro"/>
</dbReference>
<dbReference type="AlphaFoldDB" id="A0A4Z1PEQ4"/>
<dbReference type="InterPro" id="IPR007018">
    <property type="entry name" value="Mediator_Med6"/>
</dbReference>
<accession>A0A4Z1PEQ4</accession>
<evidence type="ECO:0000256" key="7">
    <source>
        <dbReference type="ARBA" id="ARBA00031259"/>
    </source>
</evidence>
<dbReference type="Pfam" id="PF04934">
    <property type="entry name" value="Med6"/>
    <property type="match status" value="1"/>
</dbReference>
<comment type="caution">
    <text evidence="10">The sequence shown here is derived from an EMBL/GenBank/DDBJ whole genome shotgun (WGS) entry which is preliminary data.</text>
</comment>
<evidence type="ECO:0000256" key="1">
    <source>
        <dbReference type="ARBA" id="ARBA00004123"/>
    </source>
</evidence>
<protein>
    <recommendedName>
        <fullName evidence="3 8">Mediator of RNA polymerase II transcription subunit 6</fullName>
    </recommendedName>
    <alternativeName>
        <fullName evidence="7 8">Mediator complex subunit 6</fullName>
    </alternativeName>
</protein>
<comment type="subcellular location">
    <subcellularLocation>
        <location evidence="1 8">Nucleus</location>
    </subcellularLocation>
</comment>
<evidence type="ECO:0000256" key="2">
    <source>
        <dbReference type="ARBA" id="ARBA00007526"/>
    </source>
</evidence>
<feature type="compositionally biased region" description="Low complexity" evidence="9">
    <location>
        <begin position="212"/>
        <end position="223"/>
    </location>
</feature>
<evidence type="ECO:0000256" key="6">
    <source>
        <dbReference type="ARBA" id="ARBA00023242"/>
    </source>
</evidence>
<evidence type="ECO:0000256" key="5">
    <source>
        <dbReference type="ARBA" id="ARBA00023163"/>
    </source>
</evidence>
<name>A0A4Z1PEQ4_9PEZI</name>
<evidence type="ECO:0000256" key="4">
    <source>
        <dbReference type="ARBA" id="ARBA00023015"/>
    </source>
</evidence>
<dbReference type="Gene3D" id="3.10.450.580">
    <property type="entry name" value="Mediator complex, subunit Med6"/>
    <property type="match status" value="1"/>
</dbReference>
<comment type="similarity">
    <text evidence="2 8">Belongs to the Mediator complex subunit 6 family.</text>
</comment>
<evidence type="ECO:0000256" key="9">
    <source>
        <dbReference type="SAM" id="MobiDB-lite"/>
    </source>
</evidence>
<proteinExistence type="inferred from homology"/>
<organism evidence="10 11">
    <name type="scientific">Venturia nashicola</name>
    <dbReference type="NCBI Taxonomy" id="86259"/>
    <lineage>
        <taxon>Eukaryota</taxon>
        <taxon>Fungi</taxon>
        <taxon>Dikarya</taxon>
        <taxon>Ascomycota</taxon>
        <taxon>Pezizomycotina</taxon>
        <taxon>Dothideomycetes</taxon>
        <taxon>Pleosporomycetidae</taxon>
        <taxon>Venturiales</taxon>
        <taxon>Venturiaceae</taxon>
        <taxon>Venturia</taxon>
    </lineage>
</organism>
<comment type="function">
    <text evidence="8">Component of the Mediator complex, a coactivator involved in the regulated transcription of nearly all RNA polymerase II-dependent genes. Mediator functions as a bridge to convey information from gene-specific regulatory proteins to the basal RNA polymerase II transcription machinery. Mediator is recruited to promoters by direct interactions with regulatory proteins and serves as a scaffold for the assembly of a functional preinitiation complex with RNA polymerase II and the general transcription factors.</text>
</comment>
<comment type="subunit">
    <text evidence="8">Component of the Mediator complex.</text>
</comment>
<sequence length="362" mass="39662">MSASLENTVWSDPALIEYLNSYYVPEGFLPGINAESVHAYFLNSPFVDDMSNNALLRGQAAASPNGKWMFDRKALDAKLDRMEGIEYRIVEGPETSYGLAQLGNPVWVIRKQFREKKKSEARGEYFRVTRVEGTYFVMGELVYMAPSLEDVLRIRLMAATRAMQKFYKAAHELYFFSPDRGYSYHSTAKSSKSKALLESTRTSRANSPAPDTASQTSAQPSTTNAKAETQSQPSDDRAIANSFQLAVRWGNEYMDENPLIGEPGALKLSSTSRQLKDQQEKVQATEASKAAQKLKEKEAESARASVAATPTPAPPAIKTSDLKKGSMSKGKSPTSAVSDGGVKKVRRKSTKPGTPGVTSPTS</sequence>
<feature type="region of interest" description="Disordered" evidence="9">
    <location>
        <begin position="193"/>
        <end position="238"/>
    </location>
</feature>
<dbReference type="STRING" id="86259.A0A4Z1PEQ4"/>
<dbReference type="InterPro" id="IPR038566">
    <property type="entry name" value="Mediator_Med6_sf"/>
</dbReference>
<dbReference type="Proteomes" id="UP000298493">
    <property type="component" value="Unassembled WGS sequence"/>
</dbReference>
<feature type="compositionally biased region" description="Polar residues" evidence="9">
    <location>
        <begin position="224"/>
        <end position="233"/>
    </location>
</feature>
<keyword evidence="5 8" id="KW-0804">Transcription</keyword>
<dbReference type="OrthoDB" id="344220at2759"/>
<feature type="region of interest" description="Disordered" evidence="9">
    <location>
        <begin position="270"/>
        <end position="362"/>
    </location>
</feature>
<keyword evidence="6 8" id="KW-0539">Nucleus</keyword>
<keyword evidence="11" id="KW-1185">Reference proteome</keyword>
<evidence type="ECO:0000256" key="3">
    <source>
        <dbReference type="ARBA" id="ARBA00020634"/>
    </source>
</evidence>
<dbReference type="GO" id="GO:0016592">
    <property type="term" value="C:mediator complex"/>
    <property type="evidence" value="ECO:0007669"/>
    <property type="project" value="InterPro"/>
</dbReference>
<dbReference type="EMBL" id="SNSC02000011">
    <property type="protein sequence ID" value="TID19928.1"/>
    <property type="molecule type" value="Genomic_DNA"/>
</dbReference>